<reference evidence="2" key="1">
    <citation type="submission" date="2022-11" db="UniProtKB">
        <authorList>
            <consortium name="WormBaseParasite"/>
        </authorList>
    </citation>
    <scope>IDENTIFICATION</scope>
</reference>
<sequence>MSESILYSSSNESKPSTKQYFAETNILTGSFYNDNYGPPEGFCFDALCGDDPIMDNP</sequence>
<dbReference type="Proteomes" id="UP000887566">
    <property type="component" value="Unplaced"/>
</dbReference>
<protein>
    <submittedName>
        <fullName evidence="2">Uncharacterized protein</fullName>
    </submittedName>
</protein>
<dbReference type="WBParaSite" id="PSAMB.scaffold21594size591.g38351.t1">
    <property type="protein sequence ID" value="PSAMB.scaffold21594size591.g38351.t1"/>
    <property type="gene ID" value="PSAMB.scaffold21594size591.g38351"/>
</dbReference>
<dbReference type="AlphaFoldDB" id="A0A914VLQ8"/>
<proteinExistence type="predicted"/>
<evidence type="ECO:0000313" key="1">
    <source>
        <dbReference type="Proteomes" id="UP000887566"/>
    </source>
</evidence>
<name>A0A914VLQ8_9BILA</name>
<keyword evidence="1" id="KW-1185">Reference proteome</keyword>
<accession>A0A914VLQ8</accession>
<organism evidence="1 2">
    <name type="scientific">Plectus sambesii</name>
    <dbReference type="NCBI Taxonomy" id="2011161"/>
    <lineage>
        <taxon>Eukaryota</taxon>
        <taxon>Metazoa</taxon>
        <taxon>Ecdysozoa</taxon>
        <taxon>Nematoda</taxon>
        <taxon>Chromadorea</taxon>
        <taxon>Plectida</taxon>
        <taxon>Plectina</taxon>
        <taxon>Plectoidea</taxon>
        <taxon>Plectidae</taxon>
        <taxon>Plectus</taxon>
    </lineage>
</organism>
<evidence type="ECO:0000313" key="2">
    <source>
        <dbReference type="WBParaSite" id="PSAMB.scaffold21594size591.g38351.t1"/>
    </source>
</evidence>